<dbReference type="InterPro" id="IPR002110">
    <property type="entry name" value="Ankyrin_rpt"/>
</dbReference>
<gene>
    <name evidence="2" type="ORF">BGW36DRAFT_414097</name>
</gene>
<evidence type="ECO:0000313" key="2">
    <source>
        <dbReference type="EMBL" id="KAH8703635.1"/>
    </source>
</evidence>
<dbReference type="RefSeq" id="XP_046076653.1">
    <property type="nucleotide sequence ID" value="XM_046219276.1"/>
</dbReference>
<evidence type="ECO:0000313" key="3">
    <source>
        <dbReference type="Proteomes" id="UP001201262"/>
    </source>
</evidence>
<dbReference type="PROSITE" id="PS50088">
    <property type="entry name" value="ANK_REPEAT"/>
    <property type="match status" value="1"/>
</dbReference>
<protein>
    <recommendedName>
        <fullName evidence="4">Ankyrin repeat protein</fullName>
    </recommendedName>
</protein>
<feature type="repeat" description="ANK" evidence="1">
    <location>
        <begin position="18"/>
        <end position="50"/>
    </location>
</feature>
<accession>A0AAD4L170</accession>
<organism evidence="2 3">
    <name type="scientific">Talaromyces proteolyticus</name>
    <dbReference type="NCBI Taxonomy" id="1131652"/>
    <lineage>
        <taxon>Eukaryota</taxon>
        <taxon>Fungi</taxon>
        <taxon>Dikarya</taxon>
        <taxon>Ascomycota</taxon>
        <taxon>Pezizomycotina</taxon>
        <taxon>Eurotiomycetes</taxon>
        <taxon>Eurotiomycetidae</taxon>
        <taxon>Eurotiales</taxon>
        <taxon>Trichocomaceae</taxon>
        <taxon>Talaromyces</taxon>
        <taxon>Talaromyces sect. Bacilispori</taxon>
    </lineage>
</organism>
<evidence type="ECO:0000256" key="1">
    <source>
        <dbReference type="PROSITE-ProRule" id="PRU00023"/>
    </source>
</evidence>
<dbReference type="PROSITE" id="PS50297">
    <property type="entry name" value="ANK_REP_REGION"/>
    <property type="match status" value="1"/>
</dbReference>
<dbReference type="InterPro" id="IPR036770">
    <property type="entry name" value="Ankyrin_rpt-contain_sf"/>
</dbReference>
<name>A0AAD4L170_9EURO</name>
<keyword evidence="1" id="KW-0040">ANK repeat</keyword>
<dbReference type="Proteomes" id="UP001201262">
    <property type="component" value="Unassembled WGS sequence"/>
</dbReference>
<reference evidence="2" key="1">
    <citation type="submission" date="2021-12" db="EMBL/GenBank/DDBJ databases">
        <title>Convergent genome expansion in fungi linked to evolution of root-endophyte symbiosis.</title>
        <authorList>
            <consortium name="DOE Joint Genome Institute"/>
            <person name="Ke Y.-H."/>
            <person name="Bonito G."/>
            <person name="Liao H.-L."/>
            <person name="Looney B."/>
            <person name="Rojas-Flechas A."/>
            <person name="Nash J."/>
            <person name="Hameed K."/>
            <person name="Schadt C."/>
            <person name="Martin F."/>
            <person name="Crous P.W."/>
            <person name="Miettinen O."/>
            <person name="Magnuson J.K."/>
            <person name="Labbe J."/>
            <person name="Jacobson D."/>
            <person name="Doktycz M.J."/>
            <person name="Veneault-Fourrey C."/>
            <person name="Kuo A."/>
            <person name="Mondo S."/>
            <person name="Calhoun S."/>
            <person name="Riley R."/>
            <person name="Ohm R."/>
            <person name="LaButti K."/>
            <person name="Andreopoulos B."/>
            <person name="Pangilinan J."/>
            <person name="Nolan M."/>
            <person name="Tritt A."/>
            <person name="Clum A."/>
            <person name="Lipzen A."/>
            <person name="Daum C."/>
            <person name="Barry K."/>
            <person name="Grigoriev I.V."/>
            <person name="Vilgalys R."/>
        </authorList>
    </citation>
    <scope>NUCLEOTIDE SEQUENCE</scope>
    <source>
        <strain evidence="2">PMI_201</strain>
    </source>
</reference>
<keyword evidence="3" id="KW-1185">Reference proteome</keyword>
<dbReference type="GeneID" id="70249563"/>
<proteinExistence type="predicted"/>
<dbReference type="AlphaFoldDB" id="A0AAD4L170"/>
<comment type="caution">
    <text evidence="2">The sequence shown here is derived from an EMBL/GenBank/DDBJ whole genome shotgun (WGS) entry which is preliminary data.</text>
</comment>
<evidence type="ECO:0008006" key="4">
    <source>
        <dbReference type="Google" id="ProtNLM"/>
    </source>
</evidence>
<dbReference type="SUPFAM" id="SSF48403">
    <property type="entry name" value="Ankyrin repeat"/>
    <property type="match status" value="1"/>
</dbReference>
<dbReference type="EMBL" id="JAJTJA010000002">
    <property type="protein sequence ID" value="KAH8703635.1"/>
    <property type="molecule type" value="Genomic_DNA"/>
</dbReference>
<dbReference type="Gene3D" id="1.25.40.20">
    <property type="entry name" value="Ankyrin repeat-containing domain"/>
    <property type="match status" value="1"/>
</dbReference>
<sequence length="629" mass="70424">MVEFLASRGANLNAMTDQGRTALNIALQTGQHKLAERLLDKGALLRVTIREHIQKCFKHGTIQIQMTVYWRILSFVRTELSAIDDLRKAVTLTGSVKNAQMLSCEDFVVQTWGDSGLRVLDAVIGGLKTGYNETRITGTTPNVTIETYEDDSMRVTVGGSLKQATDVIEQLSWLCCVFACDDTAPNNGLMVSAGCFRPSGDSTRFYLSSIHSSLDTFSDEVCGTLALGYPAPPRKEGIGLEIPFPLLLRFADISISMDYDGGTILVGSCTILFPSKRLEDGIQWHVVVATSPSEALSQLKAYLGYCSHALLVMSQSSFDLSSLLPRTQSRIEMAREGTTSVGLSIRGVATATVPLGEIRDVEDRLINADRRPILIYDRTNDRGWLVSELILVLHMALTYLNQPEPLPYKSTRPDDGQEVRDYLYKRLEDGQKKTFGMVIDDFLKDFQKLRMAENIGREGRGWRLKLPSSRQLRGWDFTDLTLKTDTWQSGRDTEDMLVILGSNFGDLICPDLQKTKVYREWETVPDHAGLLTATPTCLMQLMQKQVLIPFKDKMASKQAGGELLWYRPMSHKDCNQFCTRSCLLIHEITRRSDQTCTTMNPPRELDNYGAIVFGCASLYHKSLEQKFGL</sequence>